<name>A0A0E9UDJ4_ANGAN</name>
<evidence type="ECO:0000313" key="1">
    <source>
        <dbReference type="EMBL" id="JAH63038.1"/>
    </source>
</evidence>
<organism evidence="1">
    <name type="scientific">Anguilla anguilla</name>
    <name type="common">European freshwater eel</name>
    <name type="synonym">Muraena anguilla</name>
    <dbReference type="NCBI Taxonomy" id="7936"/>
    <lineage>
        <taxon>Eukaryota</taxon>
        <taxon>Metazoa</taxon>
        <taxon>Chordata</taxon>
        <taxon>Craniata</taxon>
        <taxon>Vertebrata</taxon>
        <taxon>Euteleostomi</taxon>
        <taxon>Actinopterygii</taxon>
        <taxon>Neopterygii</taxon>
        <taxon>Teleostei</taxon>
        <taxon>Anguilliformes</taxon>
        <taxon>Anguillidae</taxon>
        <taxon>Anguilla</taxon>
    </lineage>
</organism>
<dbReference type="AlphaFoldDB" id="A0A0E9UDJ4"/>
<proteinExistence type="predicted"/>
<protein>
    <submittedName>
        <fullName evidence="1">Uncharacterized protein</fullName>
    </submittedName>
</protein>
<sequence length="21" mass="2623">MPNEYNIKMSLLKKGEHLKYW</sequence>
<reference evidence="1" key="2">
    <citation type="journal article" date="2015" name="Fish Shellfish Immunol.">
        <title>Early steps in the European eel (Anguilla anguilla)-Vibrio vulnificus interaction in the gills: Role of the RtxA13 toxin.</title>
        <authorList>
            <person name="Callol A."/>
            <person name="Pajuelo D."/>
            <person name="Ebbesson L."/>
            <person name="Teles M."/>
            <person name="MacKenzie S."/>
            <person name="Amaro C."/>
        </authorList>
    </citation>
    <scope>NUCLEOTIDE SEQUENCE</scope>
</reference>
<reference evidence="1" key="1">
    <citation type="submission" date="2014-11" db="EMBL/GenBank/DDBJ databases">
        <authorList>
            <person name="Amaro Gonzalez C."/>
        </authorList>
    </citation>
    <scope>NUCLEOTIDE SEQUENCE</scope>
</reference>
<accession>A0A0E9UDJ4</accession>
<dbReference type="EMBL" id="GBXM01045539">
    <property type="protein sequence ID" value="JAH63038.1"/>
    <property type="molecule type" value="Transcribed_RNA"/>
</dbReference>